<evidence type="ECO:0000259" key="1">
    <source>
        <dbReference type="PROSITE" id="PS51750"/>
    </source>
</evidence>
<dbReference type="RefSeq" id="WP_347299216.1">
    <property type="nucleotide sequence ID" value="NZ_CP142436.1"/>
</dbReference>
<dbReference type="SMART" id="SM01040">
    <property type="entry name" value="Bro-N"/>
    <property type="match status" value="1"/>
</dbReference>
<dbReference type="InterPro" id="IPR003497">
    <property type="entry name" value="BRO_N_domain"/>
</dbReference>
<evidence type="ECO:0000313" key="2">
    <source>
        <dbReference type="EMBL" id="XBC51826.1"/>
    </source>
</evidence>
<dbReference type="AlphaFoldDB" id="A0AB74TZ76"/>
<sequence>MRLVENETFGTLEIDFYVDENRNIYVTIEQLAAGFGYKSRNSIDVMMNRQHYLRENKFSVPYSLSGTDGKQYETRLFNKRGIYEIGMLSRTKQGKTFRNWLYDYIEELEQENFEFRLQRALEKPERQDLTDIIQEKGLSPHYYKHYTDLLFKSVTGMNAKQLKDQRGEASTALDLLTAEEMEHYRQYERVAISLIDLQWPYEDVKTVLRKEVDANADNIG</sequence>
<gene>
    <name evidence="2" type="ORF">VUQ07_01735</name>
</gene>
<name>A0AB74TZ76_9LACT</name>
<feature type="domain" description="Bro-N" evidence="1">
    <location>
        <begin position="1"/>
        <end position="112"/>
    </location>
</feature>
<dbReference type="Pfam" id="PF02498">
    <property type="entry name" value="Bro-N"/>
    <property type="match status" value="1"/>
</dbReference>
<protein>
    <submittedName>
        <fullName evidence="2">BRO family protein</fullName>
    </submittedName>
</protein>
<accession>A0AB74TZ76</accession>
<proteinExistence type="predicted"/>
<dbReference type="EMBL" id="CP142436">
    <property type="protein sequence ID" value="XBC51826.1"/>
    <property type="molecule type" value="Genomic_DNA"/>
</dbReference>
<organism evidence="2">
    <name type="scientific">Dolosigranulum savutiense</name>
    <dbReference type="NCBI Taxonomy" id="3110288"/>
    <lineage>
        <taxon>Bacteria</taxon>
        <taxon>Bacillati</taxon>
        <taxon>Bacillota</taxon>
        <taxon>Bacilli</taxon>
        <taxon>Lactobacillales</taxon>
        <taxon>Carnobacteriaceae</taxon>
        <taxon>Dolosigranulum</taxon>
    </lineage>
</organism>
<reference evidence="2" key="1">
    <citation type="submission" date="2023-12" db="EMBL/GenBank/DDBJ databases">
        <title>Dolosigranulum savutii sp. nov. isolated from human upper respiratory samples collected in Botswana.</title>
        <authorList>
            <person name="Kelly M.S."/>
        </authorList>
    </citation>
    <scope>NUCLEOTIDE SEQUENCE</scope>
    <source>
        <strain evidence="2">MSK211</strain>
    </source>
</reference>
<dbReference type="PROSITE" id="PS51750">
    <property type="entry name" value="BRO_N"/>
    <property type="match status" value="1"/>
</dbReference>